<dbReference type="InterPro" id="IPR023090">
    <property type="entry name" value="UPF0702_alpha/beta_dom_sf"/>
</dbReference>
<dbReference type="InterPro" id="IPR048454">
    <property type="entry name" value="YetF_N"/>
</dbReference>
<dbReference type="PANTHER" id="PTHR34582">
    <property type="entry name" value="UPF0702 TRANSMEMBRANE PROTEIN YCAP"/>
    <property type="match status" value="1"/>
</dbReference>
<feature type="domain" description="YetF-like N-terminal transmembrane" evidence="9">
    <location>
        <begin position="3"/>
        <end position="76"/>
    </location>
</feature>
<dbReference type="AlphaFoldDB" id="A0A417YHQ0"/>
<comment type="subcellular location">
    <subcellularLocation>
        <location evidence="1">Cell membrane</location>
        <topology evidence="1">Multi-pass membrane protein</topology>
    </subcellularLocation>
</comment>
<sequence>MYGTIALKLGVGFFALVVVTRLLGKKEMSQLTPYDFVFAILLGGIIEESIYDEKVHIGHVLFAVTVWGLISYLVEKLAERFEWIRLPLKGKISVLIDDGEVNHKEMKKNQMEMEQLRALLRIEGIFSLKDVRYVFMETGGQISVMKKPTADPVTPSMLNIDPEGVDPSILLVDEGQIKEEELKKAGKDEVWLKEELKKEGAGNIKDIYYAEWSPQQGFLIRKYPKAENK</sequence>
<dbReference type="InterPro" id="IPR007353">
    <property type="entry name" value="DUF421"/>
</dbReference>
<dbReference type="Gene3D" id="3.30.240.20">
    <property type="entry name" value="bsu07140 like domains"/>
    <property type="match status" value="2"/>
</dbReference>
<organism evidence="10 11">
    <name type="scientific">Neobacillus notoginsengisoli</name>
    <dbReference type="NCBI Taxonomy" id="1578198"/>
    <lineage>
        <taxon>Bacteria</taxon>
        <taxon>Bacillati</taxon>
        <taxon>Bacillota</taxon>
        <taxon>Bacilli</taxon>
        <taxon>Bacillales</taxon>
        <taxon>Bacillaceae</taxon>
        <taxon>Neobacillus</taxon>
    </lineage>
</organism>
<keyword evidence="11" id="KW-1185">Reference proteome</keyword>
<dbReference type="OrthoDB" id="1076133at2"/>
<protein>
    <submittedName>
        <fullName evidence="10">DUF421 domain-containing protein</fullName>
    </submittedName>
</protein>
<keyword evidence="4 7" id="KW-0812">Transmembrane</keyword>
<evidence type="ECO:0000256" key="5">
    <source>
        <dbReference type="ARBA" id="ARBA00022989"/>
    </source>
</evidence>
<dbReference type="PANTHER" id="PTHR34582:SF5">
    <property type="entry name" value="UPF0702 TRANSMEMBRANE PROTEIN YETF"/>
    <property type="match status" value="1"/>
</dbReference>
<evidence type="ECO:0000313" key="11">
    <source>
        <dbReference type="Proteomes" id="UP000284416"/>
    </source>
</evidence>
<accession>A0A417YHQ0</accession>
<evidence type="ECO:0000256" key="3">
    <source>
        <dbReference type="ARBA" id="ARBA00022475"/>
    </source>
</evidence>
<feature type="transmembrane region" description="Helical" evidence="7">
    <location>
        <begin position="6"/>
        <end position="24"/>
    </location>
</feature>
<dbReference type="Pfam" id="PF20730">
    <property type="entry name" value="YetF_N"/>
    <property type="match status" value="1"/>
</dbReference>
<feature type="domain" description="YetF C-terminal" evidence="8">
    <location>
        <begin position="80"/>
        <end position="213"/>
    </location>
</feature>
<feature type="transmembrane region" description="Helical" evidence="7">
    <location>
        <begin position="57"/>
        <end position="74"/>
    </location>
</feature>
<evidence type="ECO:0000256" key="1">
    <source>
        <dbReference type="ARBA" id="ARBA00004651"/>
    </source>
</evidence>
<evidence type="ECO:0000259" key="8">
    <source>
        <dbReference type="Pfam" id="PF04239"/>
    </source>
</evidence>
<evidence type="ECO:0000256" key="4">
    <source>
        <dbReference type="ARBA" id="ARBA00022692"/>
    </source>
</evidence>
<keyword evidence="3" id="KW-1003">Cell membrane</keyword>
<evidence type="ECO:0000313" key="10">
    <source>
        <dbReference type="EMBL" id="RHW32483.1"/>
    </source>
</evidence>
<evidence type="ECO:0000256" key="7">
    <source>
        <dbReference type="SAM" id="Phobius"/>
    </source>
</evidence>
<dbReference type="Pfam" id="PF04239">
    <property type="entry name" value="DUF421"/>
    <property type="match status" value="1"/>
</dbReference>
<evidence type="ECO:0000259" key="9">
    <source>
        <dbReference type="Pfam" id="PF20730"/>
    </source>
</evidence>
<gene>
    <name evidence="10" type="ORF">D1B31_21405</name>
</gene>
<keyword evidence="6 7" id="KW-0472">Membrane</keyword>
<reference evidence="10 11" key="1">
    <citation type="journal article" date="2017" name="Int. J. Syst. Evol. Microbiol.">
        <title>Bacillus notoginsengisoli sp. nov., a novel bacterium isolated from the rhizosphere of Panax notoginseng.</title>
        <authorList>
            <person name="Zhang M.Y."/>
            <person name="Cheng J."/>
            <person name="Cai Y."/>
            <person name="Zhang T.Y."/>
            <person name="Wu Y.Y."/>
            <person name="Manikprabhu D."/>
            <person name="Li W.J."/>
            <person name="Zhang Y.X."/>
        </authorList>
    </citation>
    <scope>NUCLEOTIDE SEQUENCE [LARGE SCALE GENOMIC DNA]</scope>
    <source>
        <strain evidence="10 11">JCM 30743</strain>
    </source>
</reference>
<comment type="similarity">
    <text evidence="2">Belongs to the UPF0702 family.</text>
</comment>
<evidence type="ECO:0000256" key="2">
    <source>
        <dbReference type="ARBA" id="ARBA00006448"/>
    </source>
</evidence>
<proteinExistence type="inferred from homology"/>
<name>A0A417YHQ0_9BACI</name>
<dbReference type="EMBL" id="QWEG01000019">
    <property type="protein sequence ID" value="RHW32483.1"/>
    <property type="molecule type" value="Genomic_DNA"/>
</dbReference>
<comment type="caution">
    <text evidence="10">The sequence shown here is derived from an EMBL/GenBank/DDBJ whole genome shotgun (WGS) entry which is preliminary data.</text>
</comment>
<dbReference type="GO" id="GO:0005886">
    <property type="term" value="C:plasma membrane"/>
    <property type="evidence" value="ECO:0007669"/>
    <property type="project" value="UniProtKB-SubCell"/>
</dbReference>
<dbReference type="Proteomes" id="UP000284416">
    <property type="component" value="Unassembled WGS sequence"/>
</dbReference>
<keyword evidence="5 7" id="KW-1133">Transmembrane helix</keyword>
<evidence type="ECO:0000256" key="6">
    <source>
        <dbReference type="ARBA" id="ARBA00023136"/>
    </source>
</evidence>